<dbReference type="GO" id="GO:0005524">
    <property type="term" value="F:ATP binding"/>
    <property type="evidence" value="ECO:0007669"/>
    <property type="project" value="UniProtKB-KW"/>
</dbReference>
<feature type="transmembrane region" description="Helical" evidence="5">
    <location>
        <begin position="151"/>
        <end position="170"/>
    </location>
</feature>
<comment type="caution">
    <text evidence="9">The sequence shown here is derived from an EMBL/GenBank/DDBJ whole genome shotgun (WGS) entry which is preliminary data.</text>
</comment>
<dbReference type="InterPro" id="IPR027417">
    <property type="entry name" value="P-loop_NTPase"/>
</dbReference>
<dbReference type="EMBL" id="VDFR01000142">
    <property type="protein sequence ID" value="TNC35973.1"/>
    <property type="molecule type" value="Genomic_DNA"/>
</dbReference>
<evidence type="ECO:0000259" key="6">
    <source>
        <dbReference type="PROSITE" id="PS50893"/>
    </source>
</evidence>
<dbReference type="RefSeq" id="WP_139106924.1">
    <property type="nucleotide sequence ID" value="NZ_VDFR01000142.1"/>
</dbReference>
<evidence type="ECO:0000256" key="5">
    <source>
        <dbReference type="SAM" id="Phobius"/>
    </source>
</evidence>
<protein>
    <submittedName>
        <fullName evidence="9">ABC transporter ATP-binding protein</fullName>
    </submittedName>
</protein>
<evidence type="ECO:0000256" key="3">
    <source>
        <dbReference type="ARBA" id="ARBA00022989"/>
    </source>
</evidence>
<dbReference type="Gene3D" id="3.40.50.300">
    <property type="entry name" value="P-loop containing nucleotide triphosphate hydrolases"/>
    <property type="match status" value="1"/>
</dbReference>
<keyword evidence="9" id="KW-0067">ATP-binding</keyword>
<dbReference type="SUPFAM" id="SSF52540">
    <property type="entry name" value="P-loop containing nucleoside triphosphate hydrolases"/>
    <property type="match status" value="1"/>
</dbReference>
<evidence type="ECO:0000256" key="4">
    <source>
        <dbReference type="ARBA" id="ARBA00023136"/>
    </source>
</evidence>
<evidence type="ECO:0000259" key="7">
    <source>
        <dbReference type="PROSITE" id="PS50929"/>
    </source>
</evidence>
<proteinExistence type="predicted"/>
<keyword evidence="3 5" id="KW-1133">Transmembrane helix</keyword>
<keyword evidence="9" id="KW-0547">Nucleotide-binding</keyword>
<dbReference type="AlphaFoldDB" id="A0A5C4MEZ7"/>
<evidence type="ECO:0000313" key="8">
    <source>
        <dbReference type="EMBL" id="TNC34366.1"/>
    </source>
</evidence>
<dbReference type="SUPFAM" id="SSF90123">
    <property type="entry name" value="ABC transporter transmembrane region"/>
    <property type="match status" value="1"/>
</dbReference>
<dbReference type="EMBL" id="VDFR01000158">
    <property type="protein sequence ID" value="TNC34366.1"/>
    <property type="molecule type" value="Genomic_DNA"/>
</dbReference>
<dbReference type="InterPro" id="IPR039421">
    <property type="entry name" value="Type_1_exporter"/>
</dbReference>
<dbReference type="InterPro" id="IPR036640">
    <property type="entry name" value="ABC1_TM_sf"/>
</dbReference>
<feature type="domain" description="ABC transporter" evidence="6">
    <location>
        <begin position="303"/>
        <end position="547"/>
    </location>
</feature>
<feature type="domain" description="ABC transmembrane type-1" evidence="7">
    <location>
        <begin position="13"/>
        <end position="294"/>
    </location>
</feature>
<feature type="transmembrane region" description="Helical" evidence="5">
    <location>
        <begin position="49"/>
        <end position="69"/>
    </location>
</feature>
<sequence>MTWILRAQGWTLVASITFGITWMVAQASVPAVIGAAIDAVVDVGAGRALVLWSALLLVIGAVQAFSGIMRHRYAVQMWLDTAYRTVQLVSTHAGRLGSELNRRVAHGEVVSVGATDIANLGNFVDVMGRFIGSVVAYLVVAAVLLRTSPTLGLLVLIGVPLLMLATGPLLRHLNRRNQQARALQGELNTLASDIVAGLRVLRGIGGEAMFDRRYRAASQDVRRAGVRVARVQSVLDAFQVLLPGAFVVLVVWLGARFAATGQISAGDLVAFYGYATFLMLPLRTFTEAANKLIRGHVSARHVVRILRIVPSVSDPAEPVSPPDGDLVDDRSGFVGRKGVLTAIVSDDPRDAVTLADRLGGYVEPGGDVDAVSYGGVPLGALSRGELRRRIVVNDTGAALFSGPLRSALDARATATGEEVDRAITTASADDILDGLTEGLDAELAERGRSLSGGQRQRVVLARALLTDADVLVLVEPTSAVDSHTEARVASRLRRHRAGRTTVVVSSSPLVLDVADEVAFLSGGRVVATGTHHQLMTTHRAYRQVVTREEAEDVA</sequence>
<dbReference type="Gene3D" id="1.20.1560.10">
    <property type="entry name" value="ABC transporter type 1, transmembrane domain"/>
    <property type="match status" value="1"/>
</dbReference>
<evidence type="ECO:0000256" key="1">
    <source>
        <dbReference type="ARBA" id="ARBA00004651"/>
    </source>
</evidence>
<dbReference type="Proteomes" id="UP000306740">
    <property type="component" value="Unassembled WGS sequence"/>
</dbReference>
<feature type="transmembrane region" description="Helical" evidence="5">
    <location>
        <begin position="261"/>
        <end position="282"/>
    </location>
</feature>
<dbReference type="InterPro" id="IPR003439">
    <property type="entry name" value="ABC_transporter-like_ATP-bd"/>
</dbReference>
<dbReference type="GO" id="GO:0015421">
    <property type="term" value="F:ABC-type oligopeptide transporter activity"/>
    <property type="evidence" value="ECO:0007669"/>
    <property type="project" value="TreeGrafter"/>
</dbReference>
<dbReference type="PANTHER" id="PTHR43394:SF1">
    <property type="entry name" value="ATP-BINDING CASSETTE SUB-FAMILY B MEMBER 10, MITOCHONDRIAL"/>
    <property type="match status" value="1"/>
</dbReference>
<dbReference type="PROSITE" id="PS00211">
    <property type="entry name" value="ABC_TRANSPORTER_1"/>
    <property type="match status" value="1"/>
</dbReference>
<organism evidence="9 10">
    <name type="scientific">Mumia zhuanghuii</name>
    <dbReference type="NCBI Taxonomy" id="2585211"/>
    <lineage>
        <taxon>Bacteria</taxon>
        <taxon>Bacillati</taxon>
        <taxon>Actinomycetota</taxon>
        <taxon>Actinomycetes</taxon>
        <taxon>Propionibacteriales</taxon>
        <taxon>Nocardioidaceae</taxon>
        <taxon>Mumia</taxon>
    </lineage>
</organism>
<dbReference type="InterPro" id="IPR011527">
    <property type="entry name" value="ABC1_TM_dom"/>
</dbReference>
<evidence type="ECO:0000313" key="10">
    <source>
        <dbReference type="Proteomes" id="UP000306740"/>
    </source>
</evidence>
<keyword evidence="4 5" id="KW-0472">Membrane</keyword>
<dbReference type="PROSITE" id="PS50929">
    <property type="entry name" value="ABC_TM1F"/>
    <property type="match status" value="1"/>
</dbReference>
<evidence type="ECO:0000313" key="9">
    <source>
        <dbReference type="EMBL" id="TNC35973.1"/>
    </source>
</evidence>
<dbReference type="PROSITE" id="PS50893">
    <property type="entry name" value="ABC_TRANSPORTER_2"/>
    <property type="match status" value="1"/>
</dbReference>
<dbReference type="GO" id="GO:0016887">
    <property type="term" value="F:ATP hydrolysis activity"/>
    <property type="evidence" value="ECO:0007669"/>
    <property type="project" value="InterPro"/>
</dbReference>
<dbReference type="GO" id="GO:0005886">
    <property type="term" value="C:plasma membrane"/>
    <property type="evidence" value="ECO:0007669"/>
    <property type="project" value="UniProtKB-SubCell"/>
</dbReference>
<feature type="transmembrane region" description="Helical" evidence="5">
    <location>
        <begin position="126"/>
        <end position="145"/>
    </location>
</feature>
<evidence type="ECO:0000256" key="2">
    <source>
        <dbReference type="ARBA" id="ARBA00022692"/>
    </source>
</evidence>
<dbReference type="InterPro" id="IPR017871">
    <property type="entry name" value="ABC_transporter-like_CS"/>
</dbReference>
<accession>A0A5C4MEZ7</accession>
<name>A0A5C4MEZ7_9ACTN</name>
<gene>
    <name evidence="9" type="ORF">FHE65_26650</name>
    <name evidence="8" type="ORF">FHE65_27930</name>
</gene>
<comment type="subcellular location">
    <subcellularLocation>
        <location evidence="1">Cell membrane</location>
        <topology evidence="1">Multi-pass membrane protein</topology>
    </subcellularLocation>
</comment>
<feature type="transmembrane region" description="Helical" evidence="5">
    <location>
        <begin position="12"/>
        <end position="37"/>
    </location>
</feature>
<reference evidence="9 10" key="1">
    <citation type="submission" date="2019-05" db="EMBL/GenBank/DDBJ databases">
        <title>Mumia sp. nov., isolated from the intestinal contents of plateau pika (Ochotona curzoniae) in the Qinghai-Tibet plateau of China.</title>
        <authorList>
            <person name="Tian Z."/>
        </authorList>
    </citation>
    <scope>NUCLEOTIDE SEQUENCE [LARGE SCALE GENOMIC DNA]</scope>
    <source>
        <strain evidence="10">527</strain>
        <strain evidence="9">Z527</strain>
    </source>
</reference>
<dbReference type="OrthoDB" id="4966664at2"/>
<feature type="transmembrane region" description="Helical" evidence="5">
    <location>
        <begin position="237"/>
        <end position="255"/>
    </location>
</feature>
<keyword evidence="2 5" id="KW-0812">Transmembrane</keyword>
<dbReference type="PANTHER" id="PTHR43394">
    <property type="entry name" value="ATP-DEPENDENT PERMEASE MDL1, MITOCHONDRIAL"/>
    <property type="match status" value="1"/>
</dbReference>
<dbReference type="Pfam" id="PF00664">
    <property type="entry name" value="ABC_membrane"/>
    <property type="match status" value="1"/>
</dbReference>
<dbReference type="Pfam" id="PF00005">
    <property type="entry name" value="ABC_tran"/>
    <property type="match status" value="1"/>
</dbReference>